<evidence type="ECO:0008006" key="5">
    <source>
        <dbReference type="Google" id="ProtNLM"/>
    </source>
</evidence>
<gene>
    <name evidence="3" type="ORF">OJAV_G00039160</name>
</gene>
<dbReference type="FunFam" id="3.30.70.1820:FF:000004">
    <property type="entry name" value="Uncharacterized protein"/>
    <property type="match status" value="1"/>
</dbReference>
<reference evidence="3 4" key="1">
    <citation type="submission" date="2018-11" db="EMBL/GenBank/DDBJ databases">
        <authorList>
            <person name="Lopez-Roques C."/>
            <person name="Donnadieu C."/>
            <person name="Bouchez O."/>
            <person name="Klopp C."/>
            <person name="Cabau C."/>
            <person name="Zahm M."/>
        </authorList>
    </citation>
    <scope>NUCLEOTIDE SEQUENCE [LARGE SCALE GENOMIC DNA]</scope>
    <source>
        <strain evidence="3">RS831</strain>
        <tissue evidence="3">Whole body</tissue>
    </source>
</reference>
<proteinExistence type="predicted"/>
<dbReference type="OrthoDB" id="10059413at2759"/>
<accession>A0A437DCP5</accession>
<reference evidence="3 4" key="2">
    <citation type="submission" date="2019-01" db="EMBL/GenBank/DDBJ databases">
        <title>A chromosome length genome reference of the Java medaka (oryzias javanicus).</title>
        <authorList>
            <person name="Herpin A."/>
            <person name="Takehana Y."/>
            <person name="Naruse K."/>
            <person name="Ansai S."/>
            <person name="Kawaguchi M."/>
        </authorList>
    </citation>
    <scope>NUCLEOTIDE SEQUENCE [LARGE SCALE GENOMIC DNA]</scope>
    <source>
        <strain evidence="3">RS831</strain>
        <tissue evidence="3">Whole body</tissue>
    </source>
</reference>
<evidence type="ECO:0000313" key="4">
    <source>
        <dbReference type="Proteomes" id="UP000283210"/>
    </source>
</evidence>
<sequence>MPKTAKTGQETTEKSKQPKLTEFRLRGETQKANASSAQMAETCAEGSSKVDEILSIVTSMKADFSTRLDKLLTAVEDIKKELSDCAERVTEAEVRISNTEDDISALRAKVSAMEAKGKALEEKVLDLESRSRRNNLRLVNLPEGAEGQDPCLFLEKWLPEALGTEKLQTPLIIERAHRIGPRRDGNAPPRTLIMRFLNYKDKLAVVSAARVQKEVRYKEQRVRLYPDLAAGVHQLQKQFDTVREDLRKLGIKHGVIHPAKLLVTYEGKTHAFKTPAEAREFLKKIQKNSE</sequence>
<dbReference type="PANTHER" id="PTHR11505">
    <property type="entry name" value="L1 TRANSPOSABLE ELEMENT-RELATED"/>
    <property type="match status" value="1"/>
</dbReference>
<dbReference type="EMBL" id="CM012441">
    <property type="protein sequence ID" value="RVE72614.1"/>
    <property type="molecule type" value="Genomic_DNA"/>
</dbReference>
<keyword evidence="4" id="KW-1185">Reference proteome</keyword>
<dbReference type="AlphaFoldDB" id="A0A437DCP5"/>
<evidence type="ECO:0000313" key="3">
    <source>
        <dbReference type="EMBL" id="RVE72614.1"/>
    </source>
</evidence>
<name>A0A437DCP5_ORYJA</name>
<dbReference type="Proteomes" id="UP000283210">
    <property type="component" value="Chromosome 5"/>
</dbReference>
<evidence type="ECO:0000256" key="1">
    <source>
        <dbReference type="SAM" id="Coils"/>
    </source>
</evidence>
<organism evidence="3 4">
    <name type="scientific">Oryzias javanicus</name>
    <name type="common">Javanese ricefish</name>
    <name type="synonym">Aplocheilus javanicus</name>
    <dbReference type="NCBI Taxonomy" id="123683"/>
    <lineage>
        <taxon>Eukaryota</taxon>
        <taxon>Metazoa</taxon>
        <taxon>Chordata</taxon>
        <taxon>Craniata</taxon>
        <taxon>Vertebrata</taxon>
        <taxon>Euteleostomi</taxon>
        <taxon>Actinopterygii</taxon>
        <taxon>Neopterygii</taxon>
        <taxon>Teleostei</taxon>
        <taxon>Neoteleostei</taxon>
        <taxon>Acanthomorphata</taxon>
        <taxon>Ovalentaria</taxon>
        <taxon>Atherinomorphae</taxon>
        <taxon>Beloniformes</taxon>
        <taxon>Adrianichthyidae</taxon>
        <taxon>Oryziinae</taxon>
        <taxon>Oryzias</taxon>
    </lineage>
</organism>
<feature type="compositionally biased region" description="Basic and acidic residues" evidence="2">
    <location>
        <begin position="11"/>
        <end position="29"/>
    </location>
</feature>
<dbReference type="InterPro" id="IPR004244">
    <property type="entry name" value="Transposase_22"/>
</dbReference>
<dbReference type="Gene3D" id="3.30.70.1820">
    <property type="entry name" value="L1 transposable element, RRM domain"/>
    <property type="match status" value="1"/>
</dbReference>
<protein>
    <recommendedName>
        <fullName evidence="5">L1 transposable element RRM domain-containing protein</fullName>
    </recommendedName>
</protein>
<feature type="compositionally biased region" description="Polar residues" evidence="2">
    <location>
        <begin position="1"/>
        <end position="10"/>
    </location>
</feature>
<keyword evidence="1" id="KW-0175">Coiled coil</keyword>
<evidence type="ECO:0000256" key="2">
    <source>
        <dbReference type="SAM" id="MobiDB-lite"/>
    </source>
</evidence>
<feature type="coiled-coil region" evidence="1">
    <location>
        <begin position="68"/>
        <end position="130"/>
    </location>
</feature>
<feature type="region of interest" description="Disordered" evidence="2">
    <location>
        <begin position="1"/>
        <end position="38"/>
    </location>
</feature>
<dbReference type="Gene3D" id="1.20.5.340">
    <property type="match status" value="1"/>
</dbReference>